<accession>A0A2M4DDL5</accession>
<proteinExistence type="predicted"/>
<protein>
    <submittedName>
        <fullName evidence="1">Putative secreted protein</fullName>
    </submittedName>
</protein>
<reference evidence="1" key="1">
    <citation type="submission" date="2018-01" db="EMBL/GenBank/DDBJ databases">
        <title>An insight into the sialome of Amazonian anophelines.</title>
        <authorList>
            <person name="Ribeiro J.M."/>
            <person name="Scarpassa V."/>
            <person name="Calvo E."/>
        </authorList>
    </citation>
    <scope>NUCLEOTIDE SEQUENCE</scope>
</reference>
<sequence>MVVGPLQPSSIIVLQWMRLPLTLADSKGGFAVALPVLLLSICCRPVMSVTRPPLSAHLESIETNRDLWKTIFPAKSCKICANNAITYRREAQRKRDRCRLPVRRWHQCLKLYLPWCCLLDCGISSPFTIKKPSTRNRASNQYWKRNALYRTAMTRTVSSYPRPHTYWPTLKLMSYTSQICWLLVP</sequence>
<dbReference type="EMBL" id="GGFL01011479">
    <property type="protein sequence ID" value="MBW75657.1"/>
    <property type="molecule type" value="Transcribed_RNA"/>
</dbReference>
<organism evidence="1">
    <name type="scientific">Anopheles darlingi</name>
    <name type="common">Mosquito</name>
    <dbReference type="NCBI Taxonomy" id="43151"/>
    <lineage>
        <taxon>Eukaryota</taxon>
        <taxon>Metazoa</taxon>
        <taxon>Ecdysozoa</taxon>
        <taxon>Arthropoda</taxon>
        <taxon>Hexapoda</taxon>
        <taxon>Insecta</taxon>
        <taxon>Pterygota</taxon>
        <taxon>Neoptera</taxon>
        <taxon>Endopterygota</taxon>
        <taxon>Diptera</taxon>
        <taxon>Nematocera</taxon>
        <taxon>Culicoidea</taxon>
        <taxon>Culicidae</taxon>
        <taxon>Anophelinae</taxon>
        <taxon>Anopheles</taxon>
    </lineage>
</organism>
<evidence type="ECO:0000313" key="1">
    <source>
        <dbReference type="EMBL" id="MBW75657.1"/>
    </source>
</evidence>
<dbReference type="AlphaFoldDB" id="A0A2M4DDL5"/>
<name>A0A2M4DDL5_ANODA</name>